<dbReference type="Proteomes" id="UP000240509">
    <property type="component" value="Unassembled WGS sequence"/>
</dbReference>
<evidence type="ECO:0000313" key="2">
    <source>
        <dbReference type="EMBL" id="PTL37892.1"/>
    </source>
</evidence>
<keyword evidence="1" id="KW-0812">Transmembrane</keyword>
<keyword evidence="1" id="KW-1133">Transmembrane helix</keyword>
<dbReference type="OrthoDB" id="2972465at2"/>
<name>A0A2T4U3A9_9BACI</name>
<organism evidence="2 3">
    <name type="scientific">Alkalicoccus saliphilus</name>
    <dbReference type="NCBI Taxonomy" id="200989"/>
    <lineage>
        <taxon>Bacteria</taxon>
        <taxon>Bacillati</taxon>
        <taxon>Bacillota</taxon>
        <taxon>Bacilli</taxon>
        <taxon>Bacillales</taxon>
        <taxon>Bacillaceae</taxon>
        <taxon>Alkalicoccus</taxon>
    </lineage>
</organism>
<dbReference type="RefSeq" id="WP_107585895.1">
    <property type="nucleotide sequence ID" value="NZ_PZJJ01000030.1"/>
</dbReference>
<feature type="transmembrane region" description="Helical" evidence="1">
    <location>
        <begin position="6"/>
        <end position="27"/>
    </location>
</feature>
<dbReference type="AlphaFoldDB" id="A0A2T4U3A9"/>
<reference evidence="2 3" key="1">
    <citation type="submission" date="2018-03" db="EMBL/GenBank/DDBJ databases">
        <title>Alkalicoccus saliphilus sp. nov., isolated from a mineral pool.</title>
        <authorList>
            <person name="Zhao B."/>
        </authorList>
    </citation>
    <scope>NUCLEOTIDE SEQUENCE [LARGE SCALE GENOMIC DNA]</scope>
    <source>
        <strain evidence="2 3">6AG</strain>
    </source>
</reference>
<evidence type="ECO:0000256" key="1">
    <source>
        <dbReference type="SAM" id="Phobius"/>
    </source>
</evidence>
<keyword evidence="3" id="KW-1185">Reference proteome</keyword>
<dbReference type="EMBL" id="PZJJ01000030">
    <property type="protein sequence ID" value="PTL37892.1"/>
    <property type="molecule type" value="Genomic_DNA"/>
</dbReference>
<proteinExistence type="predicted"/>
<sequence>MQKLLLWIGLSIFIGWIIAMSVNYGIYNEATDPALISPFVDGILFMALMLGIYFIVWWTFTKKPAAATIQLAAGAVLSLTAAFLLI</sequence>
<protein>
    <submittedName>
        <fullName evidence="2">Uncharacterized protein</fullName>
    </submittedName>
</protein>
<feature type="transmembrane region" description="Helical" evidence="1">
    <location>
        <begin position="39"/>
        <end position="60"/>
    </location>
</feature>
<comment type="caution">
    <text evidence="2">The sequence shown here is derived from an EMBL/GenBank/DDBJ whole genome shotgun (WGS) entry which is preliminary data.</text>
</comment>
<evidence type="ECO:0000313" key="3">
    <source>
        <dbReference type="Proteomes" id="UP000240509"/>
    </source>
</evidence>
<keyword evidence="1" id="KW-0472">Membrane</keyword>
<gene>
    <name evidence="2" type="ORF">C6Y45_14220</name>
</gene>
<feature type="transmembrane region" description="Helical" evidence="1">
    <location>
        <begin position="66"/>
        <end position="85"/>
    </location>
</feature>
<accession>A0A2T4U3A9</accession>